<feature type="compositionally biased region" description="Low complexity" evidence="1">
    <location>
        <begin position="71"/>
        <end position="85"/>
    </location>
</feature>
<name>A0AAW1PYF4_9CHLO</name>
<feature type="compositionally biased region" description="Polar residues" evidence="1">
    <location>
        <begin position="649"/>
        <end position="662"/>
    </location>
</feature>
<feature type="compositionally biased region" description="Polar residues" evidence="1">
    <location>
        <begin position="225"/>
        <end position="235"/>
    </location>
</feature>
<dbReference type="AlphaFoldDB" id="A0AAW1PYF4"/>
<feature type="compositionally biased region" description="Basic residues" evidence="1">
    <location>
        <begin position="1"/>
        <end position="15"/>
    </location>
</feature>
<feature type="compositionally biased region" description="Acidic residues" evidence="1">
    <location>
        <begin position="86"/>
        <end position="98"/>
    </location>
</feature>
<evidence type="ECO:0000313" key="2">
    <source>
        <dbReference type="EMBL" id="KAK9814614.1"/>
    </source>
</evidence>
<comment type="caution">
    <text evidence="2">The sequence shown here is derived from an EMBL/GenBank/DDBJ whole genome shotgun (WGS) entry which is preliminary data.</text>
</comment>
<feature type="region of interest" description="Disordered" evidence="1">
    <location>
        <begin position="1"/>
        <end position="354"/>
    </location>
</feature>
<keyword evidence="3" id="KW-1185">Reference proteome</keyword>
<feature type="compositionally biased region" description="Low complexity" evidence="1">
    <location>
        <begin position="16"/>
        <end position="29"/>
    </location>
</feature>
<proteinExistence type="predicted"/>
<reference evidence="2 3" key="1">
    <citation type="journal article" date="2024" name="Nat. Commun.">
        <title>Phylogenomics reveals the evolutionary origins of lichenization in chlorophyte algae.</title>
        <authorList>
            <person name="Puginier C."/>
            <person name="Libourel C."/>
            <person name="Otte J."/>
            <person name="Skaloud P."/>
            <person name="Haon M."/>
            <person name="Grisel S."/>
            <person name="Petersen M."/>
            <person name="Berrin J.G."/>
            <person name="Delaux P.M."/>
            <person name="Dal Grande F."/>
            <person name="Keller J."/>
        </authorList>
    </citation>
    <scope>NUCLEOTIDE SEQUENCE [LARGE SCALE GENOMIC DNA]</scope>
    <source>
        <strain evidence="2 3">SAG 2043</strain>
    </source>
</reference>
<evidence type="ECO:0008006" key="4">
    <source>
        <dbReference type="Google" id="ProtNLM"/>
    </source>
</evidence>
<dbReference type="Proteomes" id="UP001489004">
    <property type="component" value="Unassembled WGS sequence"/>
</dbReference>
<sequence>MSSHRPSRRNRKRRSSGSGNTSSNGLSCSRRSRSKFVEGGGNRSGDDVTDEEGSDFIVSDDEVEYEEEDGAGSQSDSSKQGQSASEAEDADEASEDEDRPAPQQAKRAPQQAKQAARRKQPSRHQPEQQQPAAAAQEEEDSDTQQQAKRPARGRRASQIVESSDEEEADLDQLASGTEPGNAAAQRKRRRLVQAVDTVPVAAHLEERPDVVVLGGDADGEEAVAQTAQAGTSAGSSRRRHTVLSESEEEEGAGRPENSQDNSDEEQPAPWRRRRVVEEAADGDEERPAATPSRPRRRAAAKETPLSARERIRRATQAAFEEDGRASQDEAESDGERSGSGGEEGAAEAGAPEDNDEDLAGFIVEDDEGAPELPEELRPIPNDPRALFDIYVESLLDNCLGLGWRYGSEDTQRRYERAEQRIAGRLWECRSQLQGLGWVSAAEKGQIFADFKRLPGMWNAWQQATSKADEDEHHAEGPEYEDKCMVCGRHCGRHRKLEVFGREHGRPGAWRESCVFRVGRACAASMVLYHALSHYPTRLMARLKREAKTVLQYHKEASKEEVVDDIMNNTSLMNWLWRNYTALEQVAVQFQMKHARQDRAPFAKRVTKIVTDLHEDPEAEESDPQFSRRARRTPRTGRASEEGRWAFTTACRSRQSVGQPGQP</sequence>
<feature type="compositionally biased region" description="Acidic residues" evidence="1">
    <location>
        <begin position="47"/>
        <end position="70"/>
    </location>
</feature>
<feature type="compositionally biased region" description="Low complexity" evidence="1">
    <location>
        <begin position="101"/>
        <end position="114"/>
    </location>
</feature>
<feature type="region of interest" description="Disordered" evidence="1">
    <location>
        <begin position="612"/>
        <end position="662"/>
    </location>
</feature>
<organism evidence="2 3">
    <name type="scientific">[Myrmecia] bisecta</name>
    <dbReference type="NCBI Taxonomy" id="41462"/>
    <lineage>
        <taxon>Eukaryota</taxon>
        <taxon>Viridiplantae</taxon>
        <taxon>Chlorophyta</taxon>
        <taxon>core chlorophytes</taxon>
        <taxon>Trebouxiophyceae</taxon>
        <taxon>Trebouxiales</taxon>
        <taxon>Trebouxiaceae</taxon>
        <taxon>Myrmecia</taxon>
    </lineage>
</organism>
<gene>
    <name evidence="2" type="ORF">WJX72_008712</name>
</gene>
<dbReference type="EMBL" id="JALJOR010000007">
    <property type="protein sequence ID" value="KAK9814614.1"/>
    <property type="molecule type" value="Genomic_DNA"/>
</dbReference>
<accession>A0AAW1PYF4</accession>
<evidence type="ECO:0000256" key="1">
    <source>
        <dbReference type="SAM" id="MobiDB-lite"/>
    </source>
</evidence>
<evidence type="ECO:0000313" key="3">
    <source>
        <dbReference type="Proteomes" id="UP001489004"/>
    </source>
</evidence>
<protein>
    <recommendedName>
        <fullName evidence="4">DUF4211 domain-containing protein</fullName>
    </recommendedName>
</protein>